<dbReference type="Proteomes" id="UP000308133">
    <property type="component" value="Unassembled WGS sequence"/>
</dbReference>
<feature type="region of interest" description="Disordered" evidence="1">
    <location>
        <begin position="71"/>
        <end position="123"/>
    </location>
</feature>
<evidence type="ECO:0000313" key="3">
    <source>
        <dbReference type="Proteomes" id="UP000308133"/>
    </source>
</evidence>
<protein>
    <submittedName>
        <fullName evidence="2">Uncharacterized protein</fullName>
    </submittedName>
</protein>
<dbReference type="EMBL" id="PTQR01000021">
    <property type="protein sequence ID" value="TKX25897.1"/>
    <property type="molecule type" value="Genomic_DNA"/>
</dbReference>
<evidence type="ECO:0000313" key="2">
    <source>
        <dbReference type="EMBL" id="TKX25897.1"/>
    </source>
</evidence>
<sequence>MYSNLSAEDQAQRAKVYDTSHLIKKYLQANPGQGYGPCKFKRPQLRRRQSKWHDNGEAFAEAQGGAQLETAKVGRSNGSPVTNGARPTTMTPDAKPFIPAQFRSPMPHKNKTSASSSIMQVPRPQPHATLTDAARGVCRDCDGLWARHRVLLARVAELQDRVLALEGRLSDAEAASGRGSDGREGEREEVRGE</sequence>
<name>A0A4U7BD45_9PEZI</name>
<accession>A0A4U7BD45</accession>
<reference evidence="2 3" key="1">
    <citation type="submission" date="2018-02" db="EMBL/GenBank/DDBJ databases">
        <title>Draft genome sequences of Elsinoe sp., causing black scab on jojoba.</title>
        <authorList>
            <person name="Stodart B."/>
            <person name="Jeffress S."/>
            <person name="Ash G."/>
            <person name="Arun Chinnappa K."/>
        </authorList>
    </citation>
    <scope>NUCLEOTIDE SEQUENCE [LARGE SCALE GENOMIC DNA]</scope>
    <source>
        <strain evidence="2 3">Hillstone_2</strain>
    </source>
</reference>
<gene>
    <name evidence="2" type="ORF">C1H76_1741</name>
</gene>
<evidence type="ECO:0000256" key="1">
    <source>
        <dbReference type="SAM" id="MobiDB-lite"/>
    </source>
</evidence>
<dbReference type="AlphaFoldDB" id="A0A4U7BD45"/>
<organism evidence="2 3">
    <name type="scientific">Elsinoe australis</name>
    <dbReference type="NCBI Taxonomy" id="40998"/>
    <lineage>
        <taxon>Eukaryota</taxon>
        <taxon>Fungi</taxon>
        <taxon>Dikarya</taxon>
        <taxon>Ascomycota</taxon>
        <taxon>Pezizomycotina</taxon>
        <taxon>Dothideomycetes</taxon>
        <taxon>Dothideomycetidae</taxon>
        <taxon>Myriangiales</taxon>
        <taxon>Elsinoaceae</taxon>
        <taxon>Elsinoe</taxon>
    </lineage>
</organism>
<proteinExistence type="predicted"/>
<comment type="caution">
    <text evidence="2">The sequence shown here is derived from an EMBL/GenBank/DDBJ whole genome shotgun (WGS) entry which is preliminary data.</text>
</comment>
<feature type="compositionally biased region" description="Basic and acidic residues" evidence="1">
    <location>
        <begin position="180"/>
        <end position="193"/>
    </location>
</feature>
<feature type="region of interest" description="Disordered" evidence="1">
    <location>
        <begin position="167"/>
        <end position="193"/>
    </location>
</feature>
<feature type="compositionally biased region" description="Polar residues" evidence="1">
    <location>
        <begin position="76"/>
        <end position="91"/>
    </location>
</feature>